<name>A0A9P6NTD1_9BASI</name>
<sequence>MGAMCGKAQHFESEGHKLNTINTPRPNQFQPQPQPQPQSPPRSQSRLTQQVNNKTVSNQQIRQATAEAAEARLQAAKTRGGKGNLSKALAQQKSDGGRTSEAIMTGGNKTNSNSLVWD</sequence>
<organism evidence="2 3">
    <name type="scientific">Cronartium quercuum f. sp. fusiforme G11</name>
    <dbReference type="NCBI Taxonomy" id="708437"/>
    <lineage>
        <taxon>Eukaryota</taxon>
        <taxon>Fungi</taxon>
        <taxon>Dikarya</taxon>
        <taxon>Basidiomycota</taxon>
        <taxon>Pucciniomycotina</taxon>
        <taxon>Pucciniomycetes</taxon>
        <taxon>Pucciniales</taxon>
        <taxon>Coleosporiaceae</taxon>
        <taxon>Cronartium</taxon>
    </lineage>
</organism>
<comment type="caution">
    <text evidence="2">The sequence shown here is derived from an EMBL/GenBank/DDBJ whole genome shotgun (WGS) entry which is preliminary data.</text>
</comment>
<evidence type="ECO:0000256" key="1">
    <source>
        <dbReference type="SAM" id="MobiDB-lite"/>
    </source>
</evidence>
<gene>
    <name evidence="2" type="ORF">CROQUDRAFT_653982</name>
</gene>
<feature type="region of interest" description="Disordered" evidence="1">
    <location>
        <begin position="1"/>
        <end position="118"/>
    </location>
</feature>
<evidence type="ECO:0000313" key="2">
    <source>
        <dbReference type="EMBL" id="KAG0149161.1"/>
    </source>
</evidence>
<dbReference type="AlphaFoldDB" id="A0A9P6NTD1"/>
<keyword evidence="3" id="KW-1185">Reference proteome</keyword>
<proteinExistence type="predicted"/>
<reference evidence="2" key="1">
    <citation type="submission" date="2013-11" db="EMBL/GenBank/DDBJ databases">
        <title>Genome sequence of the fusiform rust pathogen reveals effectors for host alternation and coevolution with pine.</title>
        <authorList>
            <consortium name="DOE Joint Genome Institute"/>
            <person name="Smith K."/>
            <person name="Pendleton A."/>
            <person name="Kubisiak T."/>
            <person name="Anderson C."/>
            <person name="Salamov A."/>
            <person name="Aerts A."/>
            <person name="Riley R."/>
            <person name="Clum A."/>
            <person name="Lindquist E."/>
            <person name="Ence D."/>
            <person name="Campbell M."/>
            <person name="Kronenberg Z."/>
            <person name="Feau N."/>
            <person name="Dhillon B."/>
            <person name="Hamelin R."/>
            <person name="Burleigh J."/>
            <person name="Smith J."/>
            <person name="Yandell M."/>
            <person name="Nelson C."/>
            <person name="Grigoriev I."/>
            <person name="Davis J."/>
        </authorList>
    </citation>
    <scope>NUCLEOTIDE SEQUENCE</scope>
    <source>
        <strain evidence="2">G11</strain>
    </source>
</reference>
<protein>
    <submittedName>
        <fullName evidence="2">Uncharacterized protein</fullName>
    </submittedName>
</protein>
<feature type="compositionally biased region" description="Polar residues" evidence="1">
    <location>
        <begin position="107"/>
        <end position="118"/>
    </location>
</feature>
<dbReference type="Proteomes" id="UP000886653">
    <property type="component" value="Unassembled WGS sequence"/>
</dbReference>
<dbReference type="EMBL" id="MU167230">
    <property type="protein sequence ID" value="KAG0149161.1"/>
    <property type="molecule type" value="Genomic_DNA"/>
</dbReference>
<accession>A0A9P6NTD1</accession>
<dbReference type="OrthoDB" id="10529172at2759"/>
<feature type="compositionally biased region" description="Low complexity" evidence="1">
    <location>
        <begin position="41"/>
        <end position="50"/>
    </location>
</feature>
<feature type="compositionally biased region" description="Low complexity" evidence="1">
    <location>
        <begin position="59"/>
        <end position="76"/>
    </location>
</feature>
<evidence type="ECO:0000313" key="3">
    <source>
        <dbReference type="Proteomes" id="UP000886653"/>
    </source>
</evidence>